<proteinExistence type="inferred from homology"/>
<protein>
    <recommendedName>
        <fullName evidence="3">Protein kinase domain-containing protein</fullName>
    </recommendedName>
</protein>
<feature type="region of interest" description="Disordered" evidence="2">
    <location>
        <begin position="303"/>
        <end position="325"/>
    </location>
</feature>
<evidence type="ECO:0000313" key="5">
    <source>
        <dbReference type="Proteomes" id="UP000322245"/>
    </source>
</evidence>
<feature type="region of interest" description="Disordered" evidence="2">
    <location>
        <begin position="530"/>
        <end position="564"/>
    </location>
</feature>
<keyword evidence="5" id="KW-1185">Reference proteome</keyword>
<feature type="compositionally biased region" description="Polar residues" evidence="2">
    <location>
        <begin position="755"/>
        <end position="768"/>
    </location>
</feature>
<feature type="region of interest" description="Disordered" evidence="2">
    <location>
        <begin position="1"/>
        <end position="30"/>
    </location>
</feature>
<dbReference type="GO" id="GO:0043539">
    <property type="term" value="F:protein serine/threonine kinase activator activity"/>
    <property type="evidence" value="ECO:0007669"/>
    <property type="project" value="InterPro"/>
</dbReference>
<evidence type="ECO:0000256" key="1">
    <source>
        <dbReference type="ARBA" id="ARBA00008874"/>
    </source>
</evidence>
<dbReference type="InterPro" id="IPR008271">
    <property type="entry name" value="Ser/Thr_kinase_AS"/>
</dbReference>
<evidence type="ECO:0000259" key="3">
    <source>
        <dbReference type="PROSITE" id="PS50011"/>
    </source>
</evidence>
<name>A0A5D3AXS6_9TREE</name>
<dbReference type="GO" id="GO:0004672">
    <property type="term" value="F:protein kinase activity"/>
    <property type="evidence" value="ECO:0007669"/>
    <property type="project" value="InterPro"/>
</dbReference>
<feature type="domain" description="Protein kinase" evidence="3">
    <location>
        <begin position="34"/>
        <end position="422"/>
    </location>
</feature>
<dbReference type="Pfam" id="PF00069">
    <property type="entry name" value="Pkinase"/>
    <property type="match status" value="2"/>
</dbReference>
<dbReference type="PANTHER" id="PTHR48014:SF21">
    <property type="entry name" value="SERINE_THREONINE-PROTEIN KINASE FRAY2"/>
    <property type="match status" value="1"/>
</dbReference>
<feature type="region of interest" description="Disordered" evidence="2">
    <location>
        <begin position="679"/>
        <end position="792"/>
    </location>
</feature>
<dbReference type="InterPro" id="IPR000719">
    <property type="entry name" value="Prot_kinase_dom"/>
</dbReference>
<dbReference type="GO" id="GO:0005524">
    <property type="term" value="F:ATP binding"/>
    <property type="evidence" value="ECO:0007669"/>
    <property type="project" value="InterPro"/>
</dbReference>
<comment type="caution">
    <text evidence="4">The sequence shown here is derived from an EMBL/GenBank/DDBJ whole genome shotgun (WGS) entry which is preliminary data.</text>
</comment>
<feature type="compositionally biased region" description="Basic and acidic residues" evidence="2">
    <location>
        <begin position="723"/>
        <end position="736"/>
    </location>
</feature>
<evidence type="ECO:0000256" key="2">
    <source>
        <dbReference type="SAM" id="MobiDB-lite"/>
    </source>
</evidence>
<sequence length="792" mass="85207">MALRRSSKSQGEGHNMGMTNDESWTVFTSNSDDYELGPAIGFGASSTVYAAVFTPPSYHSAPVPSAATPAPTQTQPRHLQPISASLPSTSRKPNMSISLPPTPASLSNNVSPGDLTKSNGSAQPKERPCAIKVSGYQYDAEQLFKEIRLLELCRHPNVLRIVTTFTLPPDHLRLALVTPLISGGSLAGILDWRSRLATPTKNRSNFKFGKKRDLDTERPDAGGLEEEEVKGIVKQVLEGLAYLHERGYIHRDLKAGNLLIDEDGTILLADLGVGGDMNLPASPAPGKAKRTGIEEVRFEPETQLGLGPGKRMTSPNDDRGMRKSFVGTPSWMAPEVVTGQKYDSKADIWSLGITILELAYGAVPGGKRKSRDILTNIAKEPAPVLDRMGKFSKQMKDFVQLCLVKEPAHRSSALQLLDHLWLKHSRKKEALAQTLLDGVPPLSQRQELLRVPTVSSIVSGTSSWDFASPSVPSSPMRFSQISAAAARSPSVISYKGDYFPATHSRSSSFSAIPPSPRVSLRQWAERSGSFDGEGITGLGIRTGSEGGKPRGRTQNSASVLSGRKSLSFDLQRPSSVTNLRLGAVSPVKRGRELRPARSEDNIEGFQDDGRGLAPMSPLLEVTRPDRAGVGKVEIPNLALAEGSPSLGLVDGVSWMGFDDRVQNSPPDLPSLAAEISSFDSTTLPILPDPETPTKLGKGKEQRISPEPDISLSRTETLVARVSSRPDEPLEEHDAKRGWLGRRKSANRNVGGRDTASGSSEGLPQSMRKTGSWGGMLGKLSGKKGKLSTTGPA</sequence>
<dbReference type="EMBL" id="NIDF01000036">
    <property type="protein sequence ID" value="TYJ55652.1"/>
    <property type="molecule type" value="Genomic_DNA"/>
</dbReference>
<dbReference type="PROSITE" id="PS00108">
    <property type="entry name" value="PROTEIN_KINASE_ST"/>
    <property type="match status" value="1"/>
</dbReference>
<dbReference type="SMART" id="SM00220">
    <property type="entry name" value="S_TKc"/>
    <property type="match status" value="1"/>
</dbReference>
<dbReference type="SUPFAM" id="SSF56112">
    <property type="entry name" value="Protein kinase-like (PK-like)"/>
    <property type="match status" value="1"/>
</dbReference>
<organism evidence="4 5">
    <name type="scientific">Cryptococcus floricola</name>
    <dbReference type="NCBI Taxonomy" id="2591691"/>
    <lineage>
        <taxon>Eukaryota</taxon>
        <taxon>Fungi</taxon>
        <taxon>Dikarya</taxon>
        <taxon>Basidiomycota</taxon>
        <taxon>Agaricomycotina</taxon>
        <taxon>Tremellomycetes</taxon>
        <taxon>Tremellales</taxon>
        <taxon>Cryptococcaceae</taxon>
        <taxon>Cryptococcus</taxon>
    </lineage>
</organism>
<feature type="region of interest" description="Disordered" evidence="2">
    <location>
        <begin position="60"/>
        <end position="126"/>
    </location>
</feature>
<gene>
    <name evidence="4" type="ORF">B9479_003684</name>
</gene>
<comment type="similarity">
    <text evidence="1">Belongs to the protein kinase superfamily. STE Ser/Thr protein kinase family. STE20 subfamily.</text>
</comment>
<evidence type="ECO:0000313" key="4">
    <source>
        <dbReference type="EMBL" id="TYJ55652.1"/>
    </source>
</evidence>
<dbReference type="Proteomes" id="UP000322245">
    <property type="component" value="Unassembled WGS sequence"/>
</dbReference>
<accession>A0A5D3AXS6</accession>
<dbReference type="AlphaFoldDB" id="A0A5D3AXS6"/>
<dbReference type="PROSITE" id="PS50011">
    <property type="entry name" value="PROTEIN_KINASE_DOM"/>
    <property type="match status" value="1"/>
</dbReference>
<feature type="compositionally biased region" description="Low complexity" evidence="2">
    <location>
        <begin position="60"/>
        <end position="76"/>
    </location>
</feature>
<dbReference type="PANTHER" id="PTHR48014">
    <property type="entry name" value="SERINE/THREONINE-PROTEIN KINASE FRAY2"/>
    <property type="match status" value="1"/>
</dbReference>
<dbReference type="InterPro" id="IPR011009">
    <property type="entry name" value="Kinase-like_dom_sf"/>
</dbReference>
<reference evidence="4 5" key="1">
    <citation type="submission" date="2017-05" db="EMBL/GenBank/DDBJ databases">
        <title>The Genome Sequence of Tsuchiyaea wingfieldii DSM 27421.</title>
        <authorList>
            <person name="Cuomo C."/>
            <person name="Passer A."/>
            <person name="Billmyre B."/>
            <person name="Heitman J."/>
        </authorList>
    </citation>
    <scope>NUCLEOTIDE SEQUENCE [LARGE SCALE GENOMIC DNA]</scope>
    <source>
        <strain evidence="4 5">DSM 27421</strain>
    </source>
</reference>
<dbReference type="Gene3D" id="3.30.200.20">
    <property type="entry name" value="Phosphorylase Kinase, domain 1"/>
    <property type="match status" value="1"/>
</dbReference>
<dbReference type="Gene3D" id="1.10.510.10">
    <property type="entry name" value="Transferase(Phosphotransferase) domain 1"/>
    <property type="match status" value="1"/>
</dbReference>
<feature type="compositionally biased region" description="Polar residues" evidence="2">
    <location>
        <begin position="82"/>
        <end position="122"/>
    </location>
</feature>
<feature type="compositionally biased region" description="Polar residues" evidence="2">
    <location>
        <begin position="8"/>
        <end position="30"/>
    </location>
</feature>
<dbReference type="InterPro" id="IPR047173">
    <property type="entry name" value="STRAD_A/B-like"/>
</dbReference>